<feature type="domain" description="VOC" evidence="1">
    <location>
        <begin position="6"/>
        <end position="127"/>
    </location>
</feature>
<evidence type="ECO:0000259" key="1">
    <source>
        <dbReference type="PROSITE" id="PS51819"/>
    </source>
</evidence>
<protein>
    <recommendedName>
        <fullName evidence="1">VOC domain-containing protein</fullName>
    </recommendedName>
</protein>
<proteinExistence type="predicted"/>
<dbReference type="EMBL" id="FNBP01000005">
    <property type="protein sequence ID" value="SDG21845.1"/>
    <property type="molecule type" value="Genomic_DNA"/>
</dbReference>
<name>A0A1G7SFK3_9RHOB</name>
<evidence type="ECO:0000313" key="3">
    <source>
        <dbReference type="Proteomes" id="UP000199399"/>
    </source>
</evidence>
<reference evidence="3" key="1">
    <citation type="submission" date="2016-10" db="EMBL/GenBank/DDBJ databases">
        <authorList>
            <person name="Varghese N."/>
            <person name="Submissions S."/>
        </authorList>
    </citation>
    <scope>NUCLEOTIDE SEQUENCE [LARGE SCALE GENOMIC DNA]</scope>
    <source>
        <strain evidence="3">DSM 16477</strain>
    </source>
</reference>
<dbReference type="InterPro" id="IPR029068">
    <property type="entry name" value="Glyas_Bleomycin-R_OHBP_Dase"/>
</dbReference>
<dbReference type="PANTHER" id="PTHR36503">
    <property type="entry name" value="BLR2520 PROTEIN"/>
    <property type="match status" value="1"/>
</dbReference>
<organism evidence="2 3">
    <name type="scientific">Sulfitobacter delicatus</name>
    <dbReference type="NCBI Taxonomy" id="218672"/>
    <lineage>
        <taxon>Bacteria</taxon>
        <taxon>Pseudomonadati</taxon>
        <taxon>Pseudomonadota</taxon>
        <taxon>Alphaproteobacteria</taxon>
        <taxon>Rhodobacterales</taxon>
        <taxon>Roseobacteraceae</taxon>
        <taxon>Sulfitobacter</taxon>
    </lineage>
</organism>
<dbReference type="AlphaFoldDB" id="A0A1G7SFK3"/>
<dbReference type="PANTHER" id="PTHR36503:SF1">
    <property type="entry name" value="BLR2520 PROTEIN"/>
    <property type="match status" value="1"/>
</dbReference>
<dbReference type="Pfam" id="PF00903">
    <property type="entry name" value="Glyoxalase"/>
    <property type="match status" value="1"/>
</dbReference>
<gene>
    <name evidence="2" type="ORF">SAMN04489759_105181</name>
</gene>
<accession>A0A1G7SFK3</accession>
<evidence type="ECO:0000313" key="2">
    <source>
        <dbReference type="EMBL" id="SDG21845.1"/>
    </source>
</evidence>
<dbReference type="InterPro" id="IPR004360">
    <property type="entry name" value="Glyas_Fos-R_dOase_dom"/>
</dbReference>
<dbReference type="SUPFAM" id="SSF54593">
    <property type="entry name" value="Glyoxalase/Bleomycin resistance protein/Dihydroxybiphenyl dioxygenase"/>
    <property type="match status" value="1"/>
</dbReference>
<dbReference type="STRING" id="218672.SAMN04489759_105181"/>
<dbReference type="Gene3D" id="3.10.180.10">
    <property type="entry name" value="2,3-Dihydroxybiphenyl 1,2-Dioxygenase, domain 1"/>
    <property type="match status" value="1"/>
</dbReference>
<sequence>MKMQQQIAVVTLGISDLERSKAFYRNGFGWTPVFETPEIAFYQMNGFVFGTWLKSSLERDTKQEGLSGPAPMSLAHNVREERDVQPAIDRLLAAGGTLLRAADSPPYGGLRGYVADPDKHIWEIAFNPLWPIDKNGHVAFKQS</sequence>
<dbReference type="InterPro" id="IPR037523">
    <property type="entry name" value="VOC_core"/>
</dbReference>
<dbReference type="PROSITE" id="PS51819">
    <property type="entry name" value="VOC"/>
    <property type="match status" value="1"/>
</dbReference>
<keyword evidence="3" id="KW-1185">Reference proteome</keyword>
<dbReference type="Proteomes" id="UP000199399">
    <property type="component" value="Unassembled WGS sequence"/>
</dbReference>